<feature type="domain" description="Jacalin-type lectin" evidence="1">
    <location>
        <begin position="2"/>
        <end position="140"/>
    </location>
</feature>
<dbReference type="CDD" id="cd09302">
    <property type="entry name" value="Jacalin_like"/>
    <property type="match status" value="1"/>
</dbReference>
<dbReference type="InterPro" id="IPR053280">
    <property type="entry name" value="Aerolysin-like_pore-former"/>
</dbReference>
<evidence type="ECO:0000313" key="2">
    <source>
        <dbReference type="Ensembl" id="ENSOMYP00000021056.2"/>
    </source>
</evidence>
<reference evidence="2" key="3">
    <citation type="submission" date="2025-09" db="UniProtKB">
        <authorList>
            <consortium name="Ensembl"/>
        </authorList>
    </citation>
    <scope>IDENTIFICATION</scope>
</reference>
<dbReference type="Gene3D" id="2.170.15.10">
    <property type="entry name" value="Proaerolysin, chain A, domain 3"/>
    <property type="match status" value="1"/>
</dbReference>
<proteinExistence type="predicted"/>
<reference evidence="2" key="1">
    <citation type="submission" date="2020-07" db="EMBL/GenBank/DDBJ databases">
        <title>A long reads based de novo assembly of the rainbow trout Arlee double haploid line genome.</title>
        <authorList>
            <person name="Gao G."/>
            <person name="Palti Y."/>
        </authorList>
    </citation>
    <scope>NUCLEOTIDE SEQUENCE [LARGE SCALE GENOMIC DNA]</scope>
</reference>
<gene>
    <name evidence="2" type="primary">LOC110492680</name>
</gene>
<dbReference type="Gene3D" id="2.100.10.30">
    <property type="entry name" value="Jacalin-like lectin domain"/>
    <property type="match status" value="1"/>
</dbReference>
<evidence type="ECO:0000313" key="3">
    <source>
        <dbReference type="Proteomes" id="UP000694395"/>
    </source>
</evidence>
<keyword evidence="3" id="KW-1185">Reference proteome</keyword>
<dbReference type="PANTHER" id="PTHR34007:SF1">
    <property type="entry name" value="AEROLYSIN-LIKE PROTEIN-RELATED"/>
    <property type="match status" value="1"/>
</dbReference>
<dbReference type="PROSITE" id="PS51752">
    <property type="entry name" value="JACALIN_LECTIN"/>
    <property type="match status" value="1"/>
</dbReference>
<accession>A0A8C7PEZ4</accession>
<dbReference type="Proteomes" id="UP000694395">
    <property type="component" value="Chromosome 16"/>
</dbReference>
<dbReference type="AlphaFoldDB" id="A0A8C7PEZ4"/>
<dbReference type="Ensembl" id="ENSOMYT00000023124.2">
    <property type="protein sequence ID" value="ENSOMYP00000021056.2"/>
    <property type="gene ID" value="ENSOMYG00000010261.2"/>
</dbReference>
<dbReference type="SMART" id="SM00915">
    <property type="entry name" value="Jacalin"/>
    <property type="match status" value="1"/>
</dbReference>
<organism evidence="2 3">
    <name type="scientific">Oncorhynchus mykiss</name>
    <name type="common">Rainbow trout</name>
    <name type="synonym">Salmo gairdneri</name>
    <dbReference type="NCBI Taxonomy" id="8022"/>
    <lineage>
        <taxon>Eukaryota</taxon>
        <taxon>Metazoa</taxon>
        <taxon>Chordata</taxon>
        <taxon>Craniata</taxon>
        <taxon>Vertebrata</taxon>
        <taxon>Euteleostomi</taxon>
        <taxon>Actinopterygii</taxon>
        <taxon>Neopterygii</taxon>
        <taxon>Teleostei</taxon>
        <taxon>Protacanthopterygii</taxon>
        <taxon>Salmoniformes</taxon>
        <taxon>Salmonidae</taxon>
        <taxon>Salmoninae</taxon>
        <taxon>Oncorhynchus</taxon>
    </lineage>
</organism>
<dbReference type="PANTHER" id="PTHR34007">
    <property type="entry name" value="AEROLYSIN-LIKE PROTEIN-RELATED"/>
    <property type="match status" value="1"/>
</dbReference>
<protein>
    <recommendedName>
        <fullName evidence="1">Jacalin-type lectin domain-containing protein</fullName>
    </recommendedName>
</protein>
<dbReference type="InterPro" id="IPR001229">
    <property type="entry name" value="Jacalin-like_lectin_dom"/>
</dbReference>
<dbReference type="Pfam" id="PF01419">
    <property type="entry name" value="Jacalin"/>
    <property type="match status" value="1"/>
</dbReference>
<dbReference type="InterPro" id="IPR036404">
    <property type="entry name" value="Jacalin-like_lectin_dom_sf"/>
</dbReference>
<name>A0A8C7PEZ4_ONCMY</name>
<dbReference type="GeneTree" id="ENSGT00390000003194"/>
<evidence type="ECO:0000259" key="1">
    <source>
        <dbReference type="PROSITE" id="PS51752"/>
    </source>
</evidence>
<reference evidence="2" key="2">
    <citation type="submission" date="2025-08" db="UniProtKB">
        <authorList>
            <consortium name="Ensembl"/>
        </authorList>
    </citation>
    <scope>IDENTIFICATION</scope>
</reference>
<dbReference type="SUPFAM" id="SSF56973">
    <property type="entry name" value="Aerolisin/ETX pore-forming domain"/>
    <property type="match status" value="1"/>
</dbReference>
<sequence length="359" mass="38720">MATTLHLIGGGGGTYFEFHGMDNGATLKKIGVAVGDSQVKAVRAELTDGKVATFGDANTFNEFEFNLGERITKLSLWGNGTGTRLGAIKFKTSENREFFEKMTSWGLKTEYTIDVGSGICLGLQGRSGSDIDCMGFLFIKTIKSSVLTDMEYPTLSLFKPQVTPEYVKSVSHHNDTSLVQEESITYSKTLTKTSSWSVSNKIESTLNVSVKAGIPDLVEVSSGFSLTVGVQQSTSLQKTETITESDTISLKIPPGKTMDVEITVGKANISIFAFPTVISTSMVFPGGIFRLMVSDSVMVSVFCRLVDCSTPTVKLNPDVTSTRSGIPALTDTLKVDSILLLTDQEEVLVSVLLYVKNSS</sequence>